<accession>A0A314ZT39</accession>
<dbReference type="EMBL" id="PJQY01000008">
    <property type="protein sequence ID" value="PQQ21533.1"/>
    <property type="molecule type" value="Genomic_DNA"/>
</dbReference>
<gene>
    <name evidence="1" type="ORF">Pyn_14890</name>
</gene>
<sequence length="80" mass="9093">MMCKQTHQSSQAFVDLELTSPKTNVNMKKQRRDEQQWVCLKSELDLNAFAIYFDSFPLGAERVRELGVGQREPCMLGGVG</sequence>
<dbReference type="Proteomes" id="UP000250321">
    <property type="component" value="Unassembled WGS sequence"/>
</dbReference>
<keyword evidence="2" id="KW-1185">Reference proteome</keyword>
<protein>
    <submittedName>
        <fullName evidence="1">Uncharacterized protein</fullName>
    </submittedName>
</protein>
<reference evidence="1 2" key="1">
    <citation type="submission" date="2018-02" db="EMBL/GenBank/DDBJ databases">
        <title>Draft genome of wild Prunus yedoensis var. nudiflora.</title>
        <authorList>
            <person name="Baek S."/>
            <person name="Kim J.-H."/>
            <person name="Choi K."/>
            <person name="Kim G.-B."/>
            <person name="Cho A."/>
            <person name="Jang H."/>
            <person name="Shin C.-H."/>
            <person name="Yu H.-J."/>
            <person name="Mun J.-H."/>
        </authorList>
    </citation>
    <scope>NUCLEOTIDE SEQUENCE [LARGE SCALE GENOMIC DNA]</scope>
    <source>
        <strain evidence="2">cv. Jeju island</strain>
        <tissue evidence="1">Leaf</tissue>
    </source>
</reference>
<evidence type="ECO:0000313" key="1">
    <source>
        <dbReference type="EMBL" id="PQQ21533.1"/>
    </source>
</evidence>
<comment type="caution">
    <text evidence="1">The sequence shown here is derived from an EMBL/GenBank/DDBJ whole genome shotgun (WGS) entry which is preliminary data.</text>
</comment>
<name>A0A314ZT39_PRUYE</name>
<organism evidence="1 2">
    <name type="scientific">Prunus yedoensis var. nudiflora</name>
    <dbReference type="NCBI Taxonomy" id="2094558"/>
    <lineage>
        <taxon>Eukaryota</taxon>
        <taxon>Viridiplantae</taxon>
        <taxon>Streptophyta</taxon>
        <taxon>Embryophyta</taxon>
        <taxon>Tracheophyta</taxon>
        <taxon>Spermatophyta</taxon>
        <taxon>Magnoliopsida</taxon>
        <taxon>eudicotyledons</taxon>
        <taxon>Gunneridae</taxon>
        <taxon>Pentapetalae</taxon>
        <taxon>rosids</taxon>
        <taxon>fabids</taxon>
        <taxon>Rosales</taxon>
        <taxon>Rosaceae</taxon>
        <taxon>Amygdaloideae</taxon>
        <taxon>Amygdaleae</taxon>
        <taxon>Prunus</taxon>
    </lineage>
</organism>
<evidence type="ECO:0000313" key="2">
    <source>
        <dbReference type="Proteomes" id="UP000250321"/>
    </source>
</evidence>
<dbReference type="AlphaFoldDB" id="A0A314ZT39"/>
<proteinExistence type="predicted"/>